<gene>
    <name evidence="2" type="ORF">WR25_06809</name>
</gene>
<dbReference type="Proteomes" id="UP000218231">
    <property type="component" value="Unassembled WGS sequence"/>
</dbReference>
<evidence type="ECO:0000313" key="3">
    <source>
        <dbReference type="Proteomes" id="UP000218231"/>
    </source>
</evidence>
<dbReference type="AlphaFoldDB" id="A0A2A2LMY0"/>
<evidence type="ECO:0000313" key="2">
    <source>
        <dbReference type="EMBL" id="PAV87603.1"/>
    </source>
</evidence>
<accession>A0A2A2LMY0</accession>
<protein>
    <submittedName>
        <fullName evidence="2">Uncharacterized protein</fullName>
    </submittedName>
</protein>
<reference evidence="2 3" key="1">
    <citation type="journal article" date="2017" name="Curr. Biol.">
        <title>Genome architecture and evolution of a unichromosomal asexual nematode.</title>
        <authorList>
            <person name="Fradin H."/>
            <person name="Zegar C."/>
            <person name="Gutwein M."/>
            <person name="Lucas J."/>
            <person name="Kovtun M."/>
            <person name="Corcoran D."/>
            <person name="Baugh L.R."/>
            <person name="Kiontke K."/>
            <person name="Gunsalus K."/>
            <person name="Fitch D.H."/>
            <person name="Piano F."/>
        </authorList>
    </citation>
    <scope>NUCLEOTIDE SEQUENCE [LARGE SCALE GENOMIC DNA]</scope>
    <source>
        <strain evidence="2">PF1309</strain>
    </source>
</reference>
<proteinExistence type="predicted"/>
<evidence type="ECO:0000256" key="1">
    <source>
        <dbReference type="SAM" id="MobiDB-lite"/>
    </source>
</evidence>
<feature type="region of interest" description="Disordered" evidence="1">
    <location>
        <begin position="1"/>
        <end position="69"/>
    </location>
</feature>
<comment type="caution">
    <text evidence="2">The sequence shown here is derived from an EMBL/GenBank/DDBJ whole genome shotgun (WGS) entry which is preliminary data.</text>
</comment>
<dbReference type="EMBL" id="LIAE01006558">
    <property type="protein sequence ID" value="PAV87603.1"/>
    <property type="molecule type" value="Genomic_DNA"/>
</dbReference>
<keyword evidence="3" id="KW-1185">Reference proteome</keyword>
<name>A0A2A2LMY0_9BILA</name>
<sequence length="194" mass="22357">MNRNHHPQLYSASPVASKRNVLDSPTNPLSSKRLSENSNPPEAVQTDEKEGTTESVFKTPDSEGLSIPTANNENEFYRFVDGPVGKTLTAIFENELLSIEEKIACSDPIIHRTPIESQYLYRKWRFKNTEPSKRIPEFVRNINKPRIRTILEELFLKEGNSLDNVIQTIDELSPCLKPEEVMEYKKWKSHESLR</sequence>
<organism evidence="2 3">
    <name type="scientific">Diploscapter pachys</name>
    <dbReference type="NCBI Taxonomy" id="2018661"/>
    <lineage>
        <taxon>Eukaryota</taxon>
        <taxon>Metazoa</taxon>
        <taxon>Ecdysozoa</taxon>
        <taxon>Nematoda</taxon>
        <taxon>Chromadorea</taxon>
        <taxon>Rhabditida</taxon>
        <taxon>Rhabditina</taxon>
        <taxon>Rhabditomorpha</taxon>
        <taxon>Rhabditoidea</taxon>
        <taxon>Rhabditidae</taxon>
        <taxon>Diploscapter</taxon>
    </lineage>
</organism>
<feature type="compositionally biased region" description="Polar residues" evidence="1">
    <location>
        <begin position="23"/>
        <end position="40"/>
    </location>
</feature>